<protein>
    <submittedName>
        <fullName evidence="2 4">Uncharacterized protein</fullName>
    </submittedName>
</protein>
<feature type="compositionally biased region" description="Basic and acidic residues" evidence="1">
    <location>
        <begin position="148"/>
        <end position="165"/>
    </location>
</feature>
<reference evidence="4" key="1">
    <citation type="submission" date="2016-06" db="UniProtKB">
        <authorList>
            <consortium name="WormBaseParasite"/>
        </authorList>
    </citation>
    <scope>IDENTIFICATION</scope>
</reference>
<organism evidence="4">
    <name type="scientific">Schistosoma curassoni</name>
    <dbReference type="NCBI Taxonomy" id="6186"/>
    <lineage>
        <taxon>Eukaryota</taxon>
        <taxon>Metazoa</taxon>
        <taxon>Spiralia</taxon>
        <taxon>Lophotrochozoa</taxon>
        <taxon>Platyhelminthes</taxon>
        <taxon>Trematoda</taxon>
        <taxon>Digenea</taxon>
        <taxon>Strigeidida</taxon>
        <taxon>Schistosomatoidea</taxon>
        <taxon>Schistosomatidae</taxon>
        <taxon>Schistosoma</taxon>
    </lineage>
</organism>
<dbReference type="AlphaFoldDB" id="A0A183JPF0"/>
<keyword evidence="3" id="KW-1185">Reference proteome</keyword>
<name>A0A183JPF0_9TREM</name>
<evidence type="ECO:0000313" key="3">
    <source>
        <dbReference type="Proteomes" id="UP000279833"/>
    </source>
</evidence>
<reference evidence="2 3" key="2">
    <citation type="submission" date="2018-11" db="EMBL/GenBank/DDBJ databases">
        <authorList>
            <consortium name="Pathogen Informatics"/>
        </authorList>
    </citation>
    <scope>NUCLEOTIDE SEQUENCE [LARGE SCALE GENOMIC DNA]</scope>
    <source>
        <strain evidence="2">Dakar</strain>
        <strain evidence="3">Dakar, Senegal</strain>
    </source>
</reference>
<dbReference type="EMBL" id="UZAK01006254">
    <property type="protein sequence ID" value="VDO89835.1"/>
    <property type="molecule type" value="Genomic_DNA"/>
</dbReference>
<gene>
    <name evidence="2" type="ORF">SCUD_LOCUS4587</name>
</gene>
<feature type="region of interest" description="Disordered" evidence="1">
    <location>
        <begin position="144"/>
        <end position="165"/>
    </location>
</feature>
<dbReference type="Proteomes" id="UP000279833">
    <property type="component" value="Unassembled WGS sequence"/>
</dbReference>
<accession>A0A183JPF0</accession>
<proteinExistence type="predicted"/>
<dbReference type="WBParaSite" id="SCUD_0000458701-mRNA-1">
    <property type="protein sequence ID" value="SCUD_0000458701-mRNA-1"/>
    <property type="gene ID" value="SCUD_0000458701"/>
</dbReference>
<evidence type="ECO:0000313" key="2">
    <source>
        <dbReference type="EMBL" id="VDO89835.1"/>
    </source>
</evidence>
<evidence type="ECO:0000256" key="1">
    <source>
        <dbReference type="SAM" id="MobiDB-lite"/>
    </source>
</evidence>
<sequence length="198" mass="22742">MDSREMLLHSGQEEENVPHTQGASLMLSKGACKALIGREPHESRIIKAPFNTKEGITNFQVLQDLPKEEETTIEDKSKGIKETLTSTCQEVFGHNKLHHKEQISMETLDEIQEKKNKKSTINDSQTRTEEVDALARYTEANKKVRKSNRADKQKYVEDPARTADKATTERNMKQLYDTTKFCAENNDYNYYDLTDLVL</sequence>
<feature type="region of interest" description="Disordered" evidence="1">
    <location>
        <begin position="1"/>
        <end position="20"/>
    </location>
</feature>
<evidence type="ECO:0000313" key="4">
    <source>
        <dbReference type="WBParaSite" id="SCUD_0000458701-mRNA-1"/>
    </source>
</evidence>